<dbReference type="PANTHER" id="PTHR35176">
    <property type="entry name" value="HEME OXYGENASE HI_0854-RELATED"/>
    <property type="match status" value="1"/>
</dbReference>
<keyword evidence="3" id="KW-1185">Reference proteome</keyword>
<sequence>MMAMSLEQLGAERTLLLETRKRDGSWVGTPVNLVVENGRAYFKSYDASGKAKRLRNFPDVWVTPCTFRGRVRGERVAGRATLLDGDSAAAGRAAALLARKHPLLQGRMVPAFHRRRGYRTLFYELELS</sequence>
<protein>
    <recommendedName>
        <fullName evidence="4">PPOX class F420-dependent oxidoreductase</fullName>
    </recommendedName>
</protein>
<organism evidence="2 3">
    <name type="scientific">Paractinoplanes rishiriensis</name>
    <dbReference type="NCBI Taxonomy" id="1050105"/>
    <lineage>
        <taxon>Bacteria</taxon>
        <taxon>Bacillati</taxon>
        <taxon>Actinomycetota</taxon>
        <taxon>Actinomycetes</taxon>
        <taxon>Micromonosporales</taxon>
        <taxon>Micromonosporaceae</taxon>
        <taxon>Paractinoplanes</taxon>
    </lineage>
</organism>
<dbReference type="GO" id="GO:0005829">
    <property type="term" value="C:cytosol"/>
    <property type="evidence" value="ECO:0007669"/>
    <property type="project" value="TreeGrafter"/>
</dbReference>
<dbReference type="Proteomes" id="UP000636960">
    <property type="component" value="Unassembled WGS sequence"/>
</dbReference>
<accession>A0A919MMF8</accession>
<evidence type="ECO:0000313" key="3">
    <source>
        <dbReference type="Proteomes" id="UP000636960"/>
    </source>
</evidence>
<evidence type="ECO:0008006" key="4">
    <source>
        <dbReference type="Google" id="ProtNLM"/>
    </source>
</evidence>
<name>A0A919MMF8_9ACTN</name>
<keyword evidence="1" id="KW-0560">Oxidoreductase</keyword>
<proteinExistence type="predicted"/>
<evidence type="ECO:0000256" key="1">
    <source>
        <dbReference type="ARBA" id="ARBA00023002"/>
    </source>
</evidence>
<dbReference type="SUPFAM" id="SSF50475">
    <property type="entry name" value="FMN-binding split barrel"/>
    <property type="match status" value="1"/>
</dbReference>
<dbReference type="Gene3D" id="2.30.110.10">
    <property type="entry name" value="Electron Transport, Fmn-binding Protein, Chain A"/>
    <property type="match status" value="1"/>
</dbReference>
<dbReference type="InterPro" id="IPR052019">
    <property type="entry name" value="F420H2_bilvrd_red/Heme_oxyg"/>
</dbReference>
<dbReference type="InterPro" id="IPR012349">
    <property type="entry name" value="Split_barrel_FMN-bd"/>
</dbReference>
<reference evidence="2" key="1">
    <citation type="submission" date="2021-01" db="EMBL/GenBank/DDBJ databases">
        <title>Whole genome shotgun sequence of Actinoplanes rishiriensis NBRC 108556.</title>
        <authorList>
            <person name="Komaki H."/>
            <person name="Tamura T."/>
        </authorList>
    </citation>
    <scope>NUCLEOTIDE SEQUENCE</scope>
    <source>
        <strain evidence="2">NBRC 108556</strain>
    </source>
</reference>
<dbReference type="GO" id="GO:0016627">
    <property type="term" value="F:oxidoreductase activity, acting on the CH-CH group of donors"/>
    <property type="evidence" value="ECO:0007669"/>
    <property type="project" value="TreeGrafter"/>
</dbReference>
<dbReference type="InterPro" id="IPR019965">
    <property type="entry name" value="PPOX_F420-dep_Rv2061_put"/>
</dbReference>
<dbReference type="PANTHER" id="PTHR35176:SF11">
    <property type="entry name" value="PYRIDOXAMINE 5'-PHOSPHATE OXIDASE FAMILY PROTEIN"/>
    <property type="match status" value="1"/>
</dbReference>
<dbReference type="GO" id="GO:0070967">
    <property type="term" value="F:coenzyme F420 binding"/>
    <property type="evidence" value="ECO:0007669"/>
    <property type="project" value="TreeGrafter"/>
</dbReference>
<evidence type="ECO:0000313" key="2">
    <source>
        <dbReference type="EMBL" id="GIE92916.1"/>
    </source>
</evidence>
<comment type="caution">
    <text evidence="2">The sequence shown here is derived from an EMBL/GenBank/DDBJ whole genome shotgun (WGS) entry which is preliminary data.</text>
</comment>
<gene>
    <name evidence="2" type="ORF">Ari01nite_03810</name>
</gene>
<dbReference type="NCBIfam" id="TIGR03666">
    <property type="entry name" value="Rv2061_F420"/>
    <property type="match status" value="1"/>
</dbReference>
<dbReference type="AlphaFoldDB" id="A0A919MMF8"/>
<dbReference type="EMBL" id="BOMV01000004">
    <property type="protein sequence ID" value="GIE92916.1"/>
    <property type="molecule type" value="Genomic_DNA"/>
</dbReference>